<dbReference type="Gene3D" id="3.40.720.10">
    <property type="entry name" value="Alkaline Phosphatase, subunit A"/>
    <property type="match status" value="1"/>
</dbReference>
<dbReference type="InterPro" id="IPR017850">
    <property type="entry name" value="Alkaline_phosphatase_core_sf"/>
</dbReference>
<keyword evidence="14" id="KW-1185">Reference proteome</keyword>
<evidence type="ECO:0000256" key="2">
    <source>
        <dbReference type="ARBA" id="ARBA00004936"/>
    </source>
</evidence>
<feature type="transmembrane region" description="Helical" evidence="11">
    <location>
        <begin position="60"/>
        <end position="79"/>
    </location>
</feature>
<dbReference type="PIRSF" id="PIRSF005091">
    <property type="entry name" value="Mmb_sulf_HI1246"/>
    <property type="match status" value="1"/>
</dbReference>
<keyword evidence="4" id="KW-1003">Cell membrane</keyword>
<dbReference type="EMBL" id="FQVM01000032">
    <property type="protein sequence ID" value="SHF09093.1"/>
    <property type="molecule type" value="Genomic_DNA"/>
</dbReference>
<proteinExistence type="inferred from homology"/>
<name>A0A1M4YTQ1_9CLOT</name>
<sequence>MLKTNFFKINKIKLKSFSIFILFVIILFFKDLLFSCIVNNKDFIRPSLYNLLYTITNNKVMLLFHNLPLILILSFGLLINKKPYIYYIVIDFLFSSLLLLDLWAIRSHGNFLTFNFITKDYKVIQNSISSTTFIKGSDIFFVLDFLIIIFIFIFIKYKNIKPNFTNCKLTMVIIVIVSSLSLLKIIDMDKNKKLSFQINGSYWEPYSIVYETSPLVFHIIDIKNKITTPKRQLSVNNDEIITNWLIKNKENIVDNQFKGIFLNKNLIIMQIEAFESFPIGQKIGNEEITPNINKLLGESFNFPNIYDQTNGGVSSDADLLINTSIFPIRHKSTFIDYGDTTYNSLPKLLENLDYETLMLHGEHGGNWHFKVSDSYIGFDKVLDLNSFEIPPNFTSYYGNTTDSLILNTFISKIKTMSQPFFGHVVTLDSHAHFQYIPAEEYKLNLPEDLAQSYLGSYLQCINYVDTQIGEFIKSLKENNLYDNSVLVITGDHGGYKKYCSDELAYRLEQYPWIQDDIHPKVPFVIHSKGLKGQTFDVIGGQIDIMPTLAYLFGVDKDKFNTTAIGKILVNTNRNFALLNGGIIIGSGNEEVISHYKEAFNISDLIIKTNYFKNRKYVRDIN</sequence>
<dbReference type="OrthoDB" id="5901192at2"/>
<keyword evidence="9" id="KW-0464">Manganese</keyword>
<comment type="subcellular location">
    <subcellularLocation>
        <location evidence="1">Cell membrane</location>
        <topology evidence="1">Multi-pass membrane protein</topology>
    </subcellularLocation>
</comment>
<evidence type="ECO:0000256" key="5">
    <source>
        <dbReference type="ARBA" id="ARBA00022692"/>
    </source>
</evidence>
<dbReference type="PANTHER" id="PTHR47371">
    <property type="entry name" value="LIPOTEICHOIC ACID SYNTHASE"/>
    <property type="match status" value="1"/>
</dbReference>
<protein>
    <submittedName>
        <fullName evidence="13">Phosphoglycerol transferase MdoB</fullName>
    </submittedName>
</protein>
<evidence type="ECO:0000256" key="3">
    <source>
        <dbReference type="ARBA" id="ARBA00009983"/>
    </source>
</evidence>
<evidence type="ECO:0000256" key="8">
    <source>
        <dbReference type="PIRSR" id="PIRSR005091-1"/>
    </source>
</evidence>
<dbReference type="Pfam" id="PF00884">
    <property type="entry name" value="Sulfatase"/>
    <property type="match status" value="1"/>
</dbReference>
<accession>A0A1M4YTQ1</accession>
<dbReference type="GO" id="GO:0016740">
    <property type="term" value="F:transferase activity"/>
    <property type="evidence" value="ECO:0007669"/>
    <property type="project" value="UniProtKB-KW"/>
</dbReference>
<dbReference type="GO" id="GO:0005886">
    <property type="term" value="C:plasma membrane"/>
    <property type="evidence" value="ECO:0007669"/>
    <property type="project" value="UniProtKB-SubCell"/>
</dbReference>
<dbReference type="CDD" id="cd16015">
    <property type="entry name" value="LTA_synthase"/>
    <property type="match status" value="1"/>
</dbReference>
<gene>
    <name evidence="13" type="ORF">SAMN05443638_1321</name>
</gene>
<evidence type="ECO:0000313" key="13">
    <source>
        <dbReference type="EMBL" id="SHF09093.1"/>
    </source>
</evidence>
<feature type="binding site" evidence="10">
    <location>
        <position position="492"/>
    </location>
    <ligand>
        <name>Mn(2+)</name>
        <dbReference type="ChEBI" id="CHEBI:29035"/>
    </ligand>
</feature>
<keyword evidence="5 11" id="KW-0812">Transmembrane</keyword>
<evidence type="ECO:0000256" key="10">
    <source>
        <dbReference type="PIRSR" id="PIRSR005091-3"/>
    </source>
</evidence>
<keyword evidence="6 11" id="KW-1133">Transmembrane helix</keyword>
<dbReference type="InterPro" id="IPR012160">
    <property type="entry name" value="LtaS-like"/>
</dbReference>
<dbReference type="AlphaFoldDB" id="A0A1M4YTQ1"/>
<feature type="transmembrane region" description="Helical" evidence="11">
    <location>
        <begin position="84"/>
        <end position="105"/>
    </location>
</feature>
<keyword evidence="9" id="KW-0479">Metal-binding</keyword>
<feature type="domain" description="Sulfatase N-terminal" evidence="12">
    <location>
        <begin position="264"/>
        <end position="554"/>
    </location>
</feature>
<evidence type="ECO:0000256" key="6">
    <source>
        <dbReference type="ARBA" id="ARBA00022989"/>
    </source>
</evidence>
<dbReference type="Gene3D" id="3.30.1120.170">
    <property type="match status" value="1"/>
</dbReference>
<feature type="transmembrane region" description="Helical" evidence="11">
    <location>
        <begin position="20"/>
        <end position="40"/>
    </location>
</feature>
<evidence type="ECO:0000256" key="1">
    <source>
        <dbReference type="ARBA" id="ARBA00004651"/>
    </source>
</evidence>
<dbReference type="SUPFAM" id="SSF53649">
    <property type="entry name" value="Alkaline phosphatase-like"/>
    <property type="match status" value="1"/>
</dbReference>
<evidence type="ECO:0000313" key="14">
    <source>
        <dbReference type="Proteomes" id="UP000184035"/>
    </source>
</evidence>
<evidence type="ECO:0000256" key="9">
    <source>
        <dbReference type="PIRSR" id="PIRSR005091-2"/>
    </source>
</evidence>
<feature type="binding site" evidence="10">
    <location>
        <position position="272"/>
    </location>
    <ligand>
        <name>Mn(2+)</name>
        <dbReference type="ChEBI" id="CHEBI:29035"/>
    </ligand>
</feature>
<feature type="transmembrane region" description="Helical" evidence="11">
    <location>
        <begin position="169"/>
        <end position="186"/>
    </location>
</feature>
<evidence type="ECO:0000256" key="4">
    <source>
        <dbReference type="ARBA" id="ARBA00022475"/>
    </source>
</evidence>
<dbReference type="RefSeq" id="WP_072897445.1">
    <property type="nucleotide sequence ID" value="NZ_FQVM01000032.1"/>
</dbReference>
<feature type="binding site" evidence="10">
    <location>
        <position position="491"/>
    </location>
    <ligand>
        <name>Mn(2+)</name>
        <dbReference type="ChEBI" id="CHEBI:29035"/>
    </ligand>
</feature>
<dbReference type="Proteomes" id="UP000184035">
    <property type="component" value="Unassembled WGS sequence"/>
</dbReference>
<evidence type="ECO:0000259" key="12">
    <source>
        <dbReference type="Pfam" id="PF00884"/>
    </source>
</evidence>
<comment type="similarity">
    <text evidence="3">Belongs to the LTA synthase family.</text>
</comment>
<feature type="transmembrane region" description="Helical" evidence="11">
    <location>
        <begin position="139"/>
        <end position="157"/>
    </location>
</feature>
<reference evidence="13 14" key="1">
    <citation type="submission" date="2016-11" db="EMBL/GenBank/DDBJ databases">
        <authorList>
            <person name="Jaros S."/>
            <person name="Januszkiewicz K."/>
            <person name="Wedrychowicz H."/>
        </authorList>
    </citation>
    <scope>NUCLEOTIDE SEQUENCE [LARGE SCALE GENOMIC DNA]</scope>
    <source>
        <strain evidence="13 14">DSM 2631</strain>
    </source>
</reference>
<comment type="pathway">
    <text evidence="2">Cell wall biogenesis; lipoteichoic acid biosynthesis.</text>
</comment>
<evidence type="ECO:0000256" key="11">
    <source>
        <dbReference type="SAM" id="Phobius"/>
    </source>
</evidence>
<feature type="active site" evidence="8">
    <location>
        <position position="314"/>
    </location>
</feature>
<evidence type="ECO:0000256" key="7">
    <source>
        <dbReference type="ARBA" id="ARBA00023136"/>
    </source>
</evidence>
<dbReference type="InterPro" id="IPR050448">
    <property type="entry name" value="OpgB/LTA_synthase_biosynth"/>
</dbReference>
<keyword evidence="7 11" id="KW-0472">Membrane</keyword>
<dbReference type="STRING" id="1533.SAMN05443638_1321"/>
<organism evidence="13 14">
    <name type="scientific">Clostridium fallax</name>
    <dbReference type="NCBI Taxonomy" id="1533"/>
    <lineage>
        <taxon>Bacteria</taxon>
        <taxon>Bacillati</taxon>
        <taxon>Bacillota</taxon>
        <taxon>Clostridia</taxon>
        <taxon>Eubacteriales</taxon>
        <taxon>Clostridiaceae</taxon>
        <taxon>Clostridium</taxon>
    </lineage>
</organism>
<dbReference type="GO" id="GO:0046872">
    <property type="term" value="F:metal ion binding"/>
    <property type="evidence" value="ECO:0007669"/>
    <property type="project" value="UniProtKB-KW"/>
</dbReference>
<dbReference type="InterPro" id="IPR000917">
    <property type="entry name" value="Sulfatase_N"/>
</dbReference>
<feature type="binding site" evidence="9">
    <location>
        <position position="430"/>
    </location>
    <ligand>
        <name>substrate</name>
    </ligand>
</feature>
<dbReference type="PANTHER" id="PTHR47371:SF3">
    <property type="entry name" value="PHOSPHOGLYCEROL TRANSFERASE I"/>
    <property type="match status" value="1"/>
</dbReference>
<keyword evidence="13" id="KW-0808">Transferase</keyword>